<evidence type="ECO:0000313" key="3">
    <source>
        <dbReference type="Proteomes" id="UP000006671"/>
    </source>
</evidence>
<feature type="compositionally biased region" description="Polar residues" evidence="1">
    <location>
        <begin position="1532"/>
        <end position="1548"/>
    </location>
</feature>
<feature type="compositionally biased region" description="Basic and acidic residues" evidence="1">
    <location>
        <begin position="1078"/>
        <end position="1087"/>
    </location>
</feature>
<feature type="compositionally biased region" description="Polar residues" evidence="1">
    <location>
        <begin position="296"/>
        <end position="319"/>
    </location>
</feature>
<feature type="compositionally biased region" description="Low complexity" evidence="1">
    <location>
        <begin position="1429"/>
        <end position="1445"/>
    </location>
</feature>
<feature type="compositionally biased region" description="Basic and acidic residues" evidence="1">
    <location>
        <begin position="437"/>
        <end position="453"/>
    </location>
</feature>
<feature type="compositionally biased region" description="Low complexity" evidence="1">
    <location>
        <begin position="1230"/>
        <end position="1245"/>
    </location>
</feature>
<dbReference type="STRING" id="5762.D2VED3"/>
<feature type="compositionally biased region" description="Polar residues" evidence="1">
    <location>
        <begin position="590"/>
        <end position="610"/>
    </location>
</feature>
<feature type="compositionally biased region" description="Polar residues" evidence="1">
    <location>
        <begin position="402"/>
        <end position="411"/>
    </location>
</feature>
<feature type="compositionally biased region" description="Polar residues" evidence="1">
    <location>
        <begin position="1046"/>
        <end position="1057"/>
    </location>
</feature>
<proteinExistence type="predicted"/>
<accession>D2VED3</accession>
<dbReference type="OMA" id="MNSNHNA"/>
<feature type="compositionally biased region" description="Low complexity" evidence="1">
    <location>
        <begin position="1189"/>
        <end position="1206"/>
    </location>
</feature>
<keyword evidence="3" id="KW-1185">Reference proteome</keyword>
<feature type="compositionally biased region" description="Polar residues" evidence="1">
    <location>
        <begin position="1451"/>
        <end position="1464"/>
    </location>
</feature>
<feature type="compositionally biased region" description="Polar residues" evidence="1">
    <location>
        <begin position="365"/>
        <end position="382"/>
    </location>
</feature>
<feature type="compositionally biased region" description="Polar residues" evidence="1">
    <location>
        <begin position="1102"/>
        <end position="1114"/>
    </location>
</feature>
<feature type="compositionally biased region" description="Polar residues" evidence="1">
    <location>
        <begin position="131"/>
        <end position="162"/>
    </location>
</feature>
<feature type="region of interest" description="Disordered" evidence="1">
    <location>
        <begin position="549"/>
        <end position="698"/>
    </location>
</feature>
<dbReference type="RefSeq" id="XP_002677523.1">
    <property type="nucleotide sequence ID" value="XM_002677477.1"/>
</dbReference>
<feature type="region of interest" description="Disordered" evidence="1">
    <location>
        <begin position="1"/>
        <end position="201"/>
    </location>
</feature>
<dbReference type="KEGG" id="ngr:NAEGRDRAFT_79642"/>
<organism evidence="3">
    <name type="scientific">Naegleria gruberi</name>
    <name type="common">Amoeba</name>
    <dbReference type="NCBI Taxonomy" id="5762"/>
    <lineage>
        <taxon>Eukaryota</taxon>
        <taxon>Discoba</taxon>
        <taxon>Heterolobosea</taxon>
        <taxon>Tetramitia</taxon>
        <taxon>Eutetramitia</taxon>
        <taxon>Vahlkampfiidae</taxon>
        <taxon>Naegleria</taxon>
    </lineage>
</organism>
<feature type="region of interest" description="Disordered" evidence="1">
    <location>
        <begin position="819"/>
        <end position="844"/>
    </location>
</feature>
<feature type="compositionally biased region" description="Polar residues" evidence="1">
    <location>
        <begin position="78"/>
        <end position="93"/>
    </location>
</feature>
<feature type="region of interest" description="Disordered" evidence="1">
    <location>
        <begin position="987"/>
        <end position="1618"/>
    </location>
</feature>
<name>D2VED3_NAEGR</name>
<feature type="compositionally biased region" description="Polar residues" evidence="1">
    <location>
        <begin position="823"/>
        <end position="835"/>
    </location>
</feature>
<dbReference type="InParanoid" id="D2VED3"/>
<feature type="region of interest" description="Disordered" evidence="1">
    <location>
        <begin position="215"/>
        <end position="458"/>
    </location>
</feature>
<reference evidence="2 3" key="1">
    <citation type="journal article" date="2010" name="Cell">
        <title>The genome of Naegleria gruberi illuminates early eukaryotic versatility.</title>
        <authorList>
            <person name="Fritz-Laylin L.K."/>
            <person name="Prochnik S.E."/>
            <person name="Ginger M.L."/>
            <person name="Dacks J.B."/>
            <person name="Carpenter M.L."/>
            <person name="Field M.C."/>
            <person name="Kuo A."/>
            <person name="Paredez A."/>
            <person name="Chapman J."/>
            <person name="Pham J."/>
            <person name="Shu S."/>
            <person name="Neupane R."/>
            <person name="Cipriano M."/>
            <person name="Mancuso J."/>
            <person name="Tu H."/>
            <person name="Salamov A."/>
            <person name="Lindquist E."/>
            <person name="Shapiro H."/>
            <person name="Lucas S."/>
            <person name="Grigoriev I.V."/>
            <person name="Cande W.Z."/>
            <person name="Fulton C."/>
            <person name="Rokhsar D.S."/>
            <person name="Dawson S.C."/>
        </authorList>
    </citation>
    <scope>NUCLEOTIDE SEQUENCE [LARGE SCALE GENOMIC DNA]</scope>
    <source>
        <strain evidence="2 3">NEG-M</strain>
    </source>
</reference>
<feature type="compositionally biased region" description="Polar residues" evidence="1">
    <location>
        <begin position="234"/>
        <end position="246"/>
    </location>
</feature>
<evidence type="ECO:0000313" key="2">
    <source>
        <dbReference type="EMBL" id="EFC44779.1"/>
    </source>
</evidence>
<feature type="compositionally biased region" description="Polar residues" evidence="1">
    <location>
        <begin position="1358"/>
        <end position="1385"/>
    </location>
</feature>
<feature type="compositionally biased region" description="Polar residues" evidence="1">
    <location>
        <begin position="1399"/>
        <end position="1418"/>
    </location>
</feature>
<feature type="compositionally biased region" description="Low complexity" evidence="1">
    <location>
        <begin position="1591"/>
        <end position="1608"/>
    </location>
</feature>
<feature type="compositionally biased region" description="Basic and acidic residues" evidence="1">
    <location>
        <begin position="1171"/>
        <end position="1180"/>
    </location>
</feature>
<feature type="compositionally biased region" description="Polar residues" evidence="1">
    <location>
        <begin position="327"/>
        <end position="350"/>
    </location>
</feature>
<dbReference type="Proteomes" id="UP000006671">
    <property type="component" value="Unassembled WGS sequence"/>
</dbReference>
<feature type="compositionally biased region" description="Basic and acidic residues" evidence="1">
    <location>
        <begin position="1144"/>
        <end position="1156"/>
    </location>
</feature>
<feature type="compositionally biased region" description="Polar residues" evidence="1">
    <location>
        <begin position="101"/>
        <end position="112"/>
    </location>
</feature>
<feature type="compositionally biased region" description="Low complexity" evidence="1">
    <location>
        <begin position="645"/>
        <end position="656"/>
    </location>
</feature>
<evidence type="ECO:0000256" key="1">
    <source>
        <dbReference type="SAM" id="MobiDB-lite"/>
    </source>
</evidence>
<dbReference type="GeneID" id="8848313"/>
<dbReference type="OrthoDB" id="10549407at2759"/>
<feature type="compositionally biased region" description="Polar residues" evidence="1">
    <location>
        <begin position="995"/>
        <end position="1012"/>
    </location>
</feature>
<feature type="compositionally biased region" description="Acidic residues" evidence="1">
    <location>
        <begin position="255"/>
        <end position="265"/>
    </location>
</feature>
<dbReference type="EMBL" id="GG738866">
    <property type="protein sequence ID" value="EFC44779.1"/>
    <property type="molecule type" value="Genomic_DNA"/>
</dbReference>
<feature type="compositionally biased region" description="Basic and acidic residues" evidence="1">
    <location>
        <begin position="1330"/>
        <end position="1339"/>
    </location>
</feature>
<feature type="compositionally biased region" description="Polar residues" evidence="1">
    <location>
        <begin position="1207"/>
        <end position="1219"/>
    </location>
</feature>
<feature type="region of interest" description="Disordered" evidence="1">
    <location>
        <begin position="491"/>
        <end position="515"/>
    </location>
</feature>
<gene>
    <name evidence="2" type="ORF">NAEGRDRAFT_79642</name>
</gene>
<sequence>MSEETPVEQQISSNIDDDHHQVENTTTSITEDTNNDTSTVNEQTEDETTNIVEQTSEESKQEETTIEENTSIEEKQSVECNNNDDTIIQPTTEESTKVEEQVTSPTSETNFDNGDWLDGDSFATTDDHQQETLYNNDQSSTENSTLPEQTNLVSDSVISAQSTDEQQEATTTNTEEPIVEEQSSEKVIPNTSSQEDFGDYSEDASEAIVIGETMHEHNSSQDVNNQVEIPLEESVQTNESNTLESTNKVEHSDSVVEETNNENSDEGFANNDDFGDFPSTATATMETPTIEEPSTIVESTSQEGSNQTSTEDNLNSSEQPAEDQLEESTNPSEEGNKPETTVETEFSSVQEEMKFANDEDFGDFPTSTEVETSQPAHINETTEPVREFAEDEDFGDVPVSTVVETSQSTLVKETISEPVPVQELAKDEDFPTSTEETAQKEEHVNDTNEKIESVDSTGQEIEIVQPTTQVTGFDDNDNFGEFPEVAENTHKVKGFGDDDDFGEFPTEQPSAHTETVIQPATQEEKFVNDEDFGDFPQPTLTNETISELEFAKDEDFGDFPTSTEETTHVNETSSEPVQEFAQGEDFGDFPTSTEETSHVNESTNPPTDETNGGFAEDDDFGDFAPAVESTEANAEDDFGDFAEPTTDSTTEQPTTTADHNEEDFGDFNEPTQESTKEDEDDFGGFGEAKEEEEEPVAKPVEINYADLLKDQKHVIDSILSIDQIKNEDEFSKVKQSVHNLVSMLIPTELAGNPERTDITGESGNTLEKLFNMNSNHNADILSKMSVWQNSCVEKHFLLSLGMEKKKNKKLNKPLRKALHRRTASTTYSTPISGDTPQKPKIDTPNVDQRMKIDEIGNISQRMLGARHRRVGSTVTDLHLSPRTVPLGVNTMEQAVSPTATSPLPTTPVSTNKFTGNVPSPSLSAQHTDDLINSYTPSINTPSSSKPKNAELDDIAALVFGSGFASPTKEIPKTEVKVATSTIKITTTSASPSGVAPQSSTASQKPSASNNGFDNDDWGRIIPNISTNTNDVKPVKLDSPGFENDTKQSATISQQPKPSLSPVKKESVVSANDDFGDFPEPKSTKEETEWSSNDSWDAPPQTSPKATSTTDSWSTPEPKEVSNDSWGDDNKWTEQSWEPSPPKATETKSEVPVKKIESSVVSASEDDFGDFPEPKDHDPQQHDSWGNTQNNSWESSSNNWASNNDSWGTSQNDSWTTQVDSFKPEPTSWESSSISNTNNAASSTPSFTDQGFANDDFGDFPVVKEDSKPQADSWETQIPTTIEPVQTPEASVPTPSFQTTSQPNSGFDDFPKQQDEQGFGNDDDFGDFPEPQDHSLKQNDNDDFGDFPEPQDHKPQDDSWGSNIQPVSNNDSWLSAIPTNVQTSVKPAQLGGFDDWLSPATVSTPPAQSTGTPLSTPQPISDDWLSGSISTPTVPQSQQTTQPTVVADDWLSGSSSTTALPQTQPVGDDWLSGSISTPTTQSWSTAAVASTVETTEDDSFGDFPEPKDHEPNHQDNDDDFGDFPEPQDHVPKQTFSNDGFDTFPVSQNIIIPPVQTKPIGGFDDWLSTPTSQSTGFSSQPTSQPVISDDWLSTTTSATTSQPSTNNTAAGKPNDLFEFF</sequence>
<feature type="compositionally biased region" description="Basic and acidic residues" evidence="1">
    <location>
        <begin position="1116"/>
        <end position="1131"/>
    </location>
</feature>
<feature type="compositionally biased region" description="Polar residues" evidence="1">
    <location>
        <begin position="1566"/>
        <end position="1584"/>
    </location>
</feature>
<dbReference type="VEuPathDB" id="AmoebaDB:NAEGRDRAFT_79642"/>
<protein>
    <submittedName>
        <fullName evidence="2">Predicted protein</fullName>
    </submittedName>
</protein>
<feature type="compositionally biased region" description="Polar residues" evidence="1">
    <location>
        <begin position="560"/>
        <end position="576"/>
    </location>
</feature>
<feature type="compositionally biased region" description="Polar residues" evidence="1">
    <location>
        <begin position="23"/>
        <end position="42"/>
    </location>
</feature>
<feature type="compositionally biased region" description="Polar residues" evidence="1">
    <location>
        <begin position="1292"/>
        <end position="1304"/>
    </location>
</feature>
<feature type="compositionally biased region" description="Low complexity" evidence="1">
    <location>
        <begin position="1478"/>
        <end position="1492"/>
    </location>
</feature>
<feature type="compositionally biased region" description="Basic and acidic residues" evidence="1">
    <location>
        <begin position="1503"/>
        <end position="1514"/>
    </location>
</feature>
<feature type="compositionally biased region" description="Polar residues" evidence="1">
    <location>
        <begin position="1272"/>
        <end position="1283"/>
    </location>
</feature>